<reference evidence="1 2" key="1">
    <citation type="submission" date="2017-05" db="EMBL/GenBank/DDBJ databases">
        <authorList>
            <person name="Varghese N."/>
            <person name="Submissions S."/>
        </authorList>
    </citation>
    <scope>NUCLEOTIDE SEQUENCE [LARGE SCALE GENOMIC DNA]</scope>
    <source>
        <strain evidence="1 2">DSM 29371</strain>
    </source>
</reference>
<keyword evidence="2" id="KW-1185">Reference proteome</keyword>
<accession>A0A521B8K7</accession>
<dbReference type="AlphaFoldDB" id="A0A521B8K7"/>
<protein>
    <submittedName>
        <fullName evidence="1">Uncharacterized protein</fullName>
    </submittedName>
</protein>
<name>A0A521B8K7_9FLAO</name>
<evidence type="ECO:0000313" key="2">
    <source>
        <dbReference type="Proteomes" id="UP000316916"/>
    </source>
</evidence>
<dbReference type="Proteomes" id="UP000316916">
    <property type="component" value="Unassembled WGS sequence"/>
</dbReference>
<proteinExistence type="predicted"/>
<organism evidence="1 2">
    <name type="scientific">Chryseobacterium rhizoplanae</name>
    <dbReference type="NCBI Taxonomy" id="1609531"/>
    <lineage>
        <taxon>Bacteria</taxon>
        <taxon>Pseudomonadati</taxon>
        <taxon>Bacteroidota</taxon>
        <taxon>Flavobacteriia</taxon>
        <taxon>Flavobacteriales</taxon>
        <taxon>Weeksellaceae</taxon>
        <taxon>Chryseobacterium group</taxon>
        <taxon>Chryseobacterium</taxon>
    </lineage>
</organism>
<evidence type="ECO:0000313" key="1">
    <source>
        <dbReference type="EMBL" id="SMO43060.1"/>
    </source>
</evidence>
<sequence>MKTANKKLRLSIESIFCDISCIFIHHQTIDLMKVLFLTASLFLLFSCKNDKAVHKESASMESSAAKKDSAQISTAEDPIDQIKKEYAALQAQLEAKKLSQSKFTYDCNDEPSGEVIFYSDKNEIKVIEHFYAEHSHFSGSEKYFIKDGKPFFIFRQETVWNFDGGTPEKPVTKDDITETRIYLQNDKPLKCLEKKYSIKSDQKEKTAPDNIPSKEIQCDTNELHKTYQLLLKHKDQKEPIKCL</sequence>
<dbReference type="EMBL" id="FXTC01000001">
    <property type="protein sequence ID" value="SMO43060.1"/>
    <property type="molecule type" value="Genomic_DNA"/>
</dbReference>
<gene>
    <name evidence="1" type="ORF">SAMN06265171_101745</name>
</gene>